<dbReference type="EMBL" id="MN740185">
    <property type="protein sequence ID" value="QHT92452.1"/>
    <property type="molecule type" value="Genomic_DNA"/>
</dbReference>
<organism evidence="1">
    <name type="scientific">viral metagenome</name>
    <dbReference type="NCBI Taxonomy" id="1070528"/>
    <lineage>
        <taxon>unclassified sequences</taxon>
        <taxon>metagenomes</taxon>
        <taxon>organismal metagenomes</taxon>
    </lineage>
</organism>
<sequence>MSEIDELNHNVADATTDEISTLLERIEIADKPLVRRRPKIAQDSPTTMTPKLKLKLSEFFIKATKGYHMVNDEPIKESRWEAINSLVLKTAGCPVSSVSSGSHSPGSDITCSLGSFSNKSAKYNGQQTKTSISSYRLTTACSDKDPGTMETIIKEIQSRKNFDYYSVLIYTESEIEILYDWYLIPADHPAMNPTTYKWDPKLGKKGVKKGSVVGWETDTCEGSSMGITFSMSSQLWIHLTITPDLRSHLVASSTVTKGLKYDYITLFDEVQGSL</sequence>
<proteinExistence type="predicted"/>
<reference evidence="1" key="1">
    <citation type="journal article" date="2020" name="Nature">
        <title>Giant virus diversity and host interactions through global metagenomics.</title>
        <authorList>
            <person name="Schulz F."/>
            <person name="Roux S."/>
            <person name="Paez-Espino D."/>
            <person name="Jungbluth S."/>
            <person name="Walsh D.A."/>
            <person name="Denef V.J."/>
            <person name="McMahon K.D."/>
            <person name="Konstantinidis K.T."/>
            <person name="Eloe-Fadrosh E.A."/>
            <person name="Kyrpides N.C."/>
            <person name="Woyke T."/>
        </authorList>
    </citation>
    <scope>NUCLEOTIDE SEQUENCE</scope>
    <source>
        <strain evidence="1">GVMAG-M-3300023184-88</strain>
    </source>
</reference>
<name>A0A6C0IHL4_9ZZZZ</name>
<dbReference type="AlphaFoldDB" id="A0A6C0IHL4"/>
<protein>
    <submittedName>
        <fullName evidence="1">Uncharacterized protein</fullName>
    </submittedName>
</protein>
<accession>A0A6C0IHL4</accession>
<evidence type="ECO:0000313" key="1">
    <source>
        <dbReference type="EMBL" id="QHT92452.1"/>
    </source>
</evidence>